<protein>
    <submittedName>
        <fullName evidence="2">Nucleotidyltransferase domain protein</fullName>
    </submittedName>
</protein>
<reference evidence="2 3" key="1">
    <citation type="submission" date="2018-02" db="EMBL/GenBank/DDBJ databases">
        <authorList>
            <person name="Cohen D.B."/>
            <person name="Kent A.D."/>
        </authorList>
    </citation>
    <scope>NUCLEOTIDE SEQUENCE [LARGE SCALE GENOMIC DNA]</scope>
    <source>
        <strain evidence="2">CIP109753</strain>
    </source>
</reference>
<dbReference type="InterPro" id="IPR041633">
    <property type="entry name" value="Polbeta"/>
</dbReference>
<dbReference type="EMBL" id="OLKH01000125">
    <property type="protein sequence ID" value="SPE78304.1"/>
    <property type="molecule type" value="Genomic_DNA"/>
</dbReference>
<feature type="domain" description="Polymerase beta nucleotidyltransferase" evidence="1">
    <location>
        <begin position="3"/>
        <end position="72"/>
    </location>
</feature>
<dbReference type="Proteomes" id="UP000238180">
    <property type="component" value="Unassembled WGS sequence"/>
</dbReference>
<evidence type="ECO:0000313" key="2">
    <source>
        <dbReference type="EMBL" id="SPE78304.1"/>
    </source>
</evidence>
<dbReference type="Pfam" id="PF18765">
    <property type="entry name" value="Polbeta"/>
    <property type="match status" value="1"/>
</dbReference>
<dbReference type="InterPro" id="IPR043519">
    <property type="entry name" value="NT_sf"/>
</dbReference>
<dbReference type="GO" id="GO:0016740">
    <property type="term" value="F:transferase activity"/>
    <property type="evidence" value="ECO:0007669"/>
    <property type="project" value="UniProtKB-KW"/>
</dbReference>
<sequence length="210" mass="24657">MKHIYIFGSVVRGEIDQYSDIDLLLITDDLIKNIDTNKYSVYTPNRIHELFEEGNPFAWHLYYESKLVYSSDDVDFLSKLGKPSEYSNCKSDLLKFKTLFDDSKASIKENDFSIVFDLAMIFLAIRNFATCYTLGCYETPIFSRLTFEKLTDFPLKLDYEIKDMLMMSRISSTRGIDYTFEDKSLTLLKSNLNKIENWFNEILVNYESRV</sequence>
<dbReference type="AlphaFoldDB" id="A0A2N9PD83"/>
<keyword evidence="2" id="KW-0808">Transferase</keyword>
<evidence type="ECO:0000259" key="1">
    <source>
        <dbReference type="Pfam" id="PF18765"/>
    </source>
</evidence>
<name>A0A2N9PD83_9FLAO</name>
<proteinExistence type="predicted"/>
<dbReference type="RefSeq" id="WP_105196811.1">
    <property type="nucleotide sequence ID" value="NZ_OLKH01000125.1"/>
</dbReference>
<accession>A0A2N9PD83</accession>
<dbReference type="CDD" id="cd05403">
    <property type="entry name" value="NT_KNTase_like"/>
    <property type="match status" value="1"/>
</dbReference>
<dbReference type="SUPFAM" id="SSF81301">
    <property type="entry name" value="Nucleotidyltransferase"/>
    <property type="match status" value="1"/>
</dbReference>
<gene>
    <name evidence="2" type="ORF">FLACOL_02320</name>
</gene>
<dbReference type="Gene3D" id="3.30.460.10">
    <property type="entry name" value="Beta Polymerase, domain 2"/>
    <property type="match status" value="1"/>
</dbReference>
<evidence type="ECO:0000313" key="3">
    <source>
        <dbReference type="Proteomes" id="UP000238180"/>
    </source>
</evidence>
<organism evidence="2 3">
    <name type="scientific">Flavobacterium columnare</name>
    <dbReference type="NCBI Taxonomy" id="996"/>
    <lineage>
        <taxon>Bacteria</taxon>
        <taxon>Pseudomonadati</taxon>
        <taxon>Bacteroidota</taxon>
        <taxon>Flavobacteriia</taxon>
        <taxon>Flavobacteriales</taxon>
        <taxon>Flavobacteriaceae</taxon>
        <taxon>Flavobacterium</taxon>
    </lineage>
</organism>